<evidence type="ECO:0000313" key="4">
    <source>
        <dbReference type="EMBL" id="GAA3902974.1"/>
    </source>
</evidence>
<dbReference type="InterPro" id="IPR014756">
    <property type="entry name" value="Ig_E-set"/>
</dbReference>
<dbReference type="Pfam" id="PF02115">
    <property type="entry name" value="Rho_GDI"/>
    <property type="match status" value="1"/>
</dbReference>
<protein>
    <submittedName>
        <fullName evidence="4">Uncharacterized protein</fullName>
    </submittedName>
</protein>
<dbReference type="SUPFAM" id="SSF81296">
    <property type="entry name" value="E set domains"/>
    <property type="match status" value="1"/>
</dbReference>
<dbReference type="Gene3D" id="2.70.50.30">
    <property type="entry name" value="Coagulation Factor XIII, subunit A, domain 1"/>
    <property type="match status" value="1"/>
</dbReference>
<keyword evidence="2" id="KW-0963">Cytoplasm</keyword>
<dbReference type="RefSeq" id="WP_345279121.1">
    <property type="nucleotide sequence ID" value="NZ_BAABAJ010000003.1"/>
</dbReference>
<organism evidence="4 5">
    <name type="scientific">Streptomyces gulbargensis</name>
    <dbReference type="NCBI Taxonomy" id="364901"/>
    <lineage>
        <taxon>Bacteria</taxon>
        <taxon>Bacillati</taxon>
        <taxon>Actinomycetota</taxon>
        <taxon>Actinomycetes</taxon>
        <taxon>Kitasatosporales</taxon>
        <taxon>Streptomycetaceae</taxon>
        <taxon>Streptomyces</taxon>
    </lineage>
</organism>
<reference evidence="5" key="1">
    <citation type="journal article" date="2019" name="Int. J. Syst. Evol. Microbiol.">
        <title>The Global Catalogue of Microorganisms (GCM) 10K type strain sequencing project: providing services to taxonomists for standard genome sequencing and annotation.</title>
        <authorList>
            <consortium name="The Broad Institute Genomics Platform"/>
            <consortium name="The Broad Institute Genome Sequencing Center for Infectious Disease"/>
            <person name="Wu L."/>
            <person name="Ma J."/>
        </authorList>
    </citation>
    <scope>NUCLEOTIDE SEQUENCE [LARGE SCALE GENOMIC DNA]</scope>
    <source>
        <strain evidence="5">JCM 16956</strain>
    </source>
</reference>
<dbReference type="Proteomes" id="UP001501000">
    <property type="component" value="Unassembled WGS sequence"/>
</dbReference>
<comment type="caution">
    <text evidence="4">The sequence shown here is derived from an EMBL/GenBank/DDBJ whole genome shotgun (WGS) entry which is preliminary data.</text>
</comment>
<evidence type="ECO:0000256" key="2">
    <source>
        <dbReference type="ARBA" id="ARBA00022490"/>
    </source>
</evidence>
<feature type="compositionally biased region" description="Pro residues" evidence="3">
    <location>
        <begin position="139"/>
        <end position="149"/>
    </location>
</feature>
<evidence type="ECO:0000256" key="1">
    <source>
        <dbReference type="ARBA" id="ARBA00004496"/>
    </source>
</evidence>
<proteinExistence type="predicted"/>
<keyword evidence="5" id="KW-1185">Reference proteome</keyword>
<dbReference type="InterPro" id="IPR000406">
    <property type="entry name" value="Rho_GDI"/>
</dbReference>
<dbReference type="EMBL" id="BAABAJ010000003">
    <property type="protein sequence ID" value="GAA3902974.1"/>
    <property type="molecule type" value="Genomic_DNA"/>
</dbReference>
<name>A0ABP7LKK8_9ACTN</name>
<sequence length="149" mass="15707">MKDFELLEIRLHTEERGRVDVPFAQSGPAPAIELPEGAVVGVGLVFRLGRDIDGLAFEDTRVREGSVLARTHTALGGFRAGGPYEIRLSAERLPVGRAHCGTYEVTGRFVDGDGQELAAGTYRVRLTHEPAAAGGGLPPEGPVPAAPPA</sequence>
<comment type="subcellular location">
    <subcellularLocation>
        <location evidence="1">Cytoplasm</location>
    </subcellularLocation>
</comment>
<evidence type="ECO:0000256" key="3">
    <source>
        <dbReference type="SAM" id="MobiDB-lite"/>
    </source>
</evidence>
<accession>A0ABP7LKK8</accession>
<gene>
    <name evidence="4" type="ORF">GCM10022244_11470</name>
</gene>
<dbReference type="InterPro" id="IPR024792">
    <property type="entry name" value="RhoGDI_dom_sf"/>
</dbReference>
<feature type="region of interest" description="Disordered" evidence="3">
    <location>
        <begin position="130"/>
        <end position="149"/>
    </location>
</feature>
<evidence type="ECO:0000313" key="5">
    <source>
        <dbReference type="Proteomes" id="UP001501000"/>
    </source>
</evidence>